<reference evidence="2" key="1">
    <citation type="submission" date="2021-03" db="EMBL/GenBank/DDBJ databases">
        <title>Antimicrobial resistance genes in bacteria isolated from Japanese honey, and their potential for conferring macrolide and lincosamide resistance in the American foulbrood pathogen Paenibacillus larvae.</title>
        <authorList>
            <person name="Okamoto M."/>
            <person name="Kumagai M."/>
            <person name="Kanamori H."/>
            <person name="Takamatsu D."/>
        </authorList>
    </citation>
    <scope>NUCLEOTIDE SEQUENCE</scope>
    <source>
        <strain evidence="2">J43TS3</strain>
    </source>
</reference>
<dbReference type="GO" id="GO:0008757">
    <property type="term" value="F:S-adenosylmethionine-dependent methyltransferase activity"/>
    <property type="evidence" value="ECO:0007669"/>
    <property type="project" value="InterPro"/>
</dbReference>
<name>A0A919X9H8_9BACI</name>
<evidence type="ECO:0000259" key="1">
    <source>
        <dbReference type="Pfam" id="PF08241"/>
    </source>
</evidence>
<proteinExistence type="predicted"/>
<evidence type="ECO:0000313" key="3">
    <source>
        <dbReference type="Proteomes" id="UP000676917"/>
    </source>
</evidence>
<protein>
    <recommendedName>
        <fullName evidence="1">Methyltransferase type 11 domain-containing protein</fullName>
    </recommendedName>
</protein>
<comment type="caution">
    <text evidence="2">The sequence shown here is derived from an EMBL/GenBank/DDBJ whole genome shotgun (WGS) entry which is preliminary data.</text>
</comment>
<dbReference type="InterPro" id="IPR013216">
    <property type="entry name" value="Methyltransf_11"/>
</dbReference>
<dbReference type="CDD" id="cd02440">
    <property type="entry name" value="AdoMet_MTases"/>
    <property type="match status" value="1"/>
</dbReference>
<evidence type="ECO:0000313" key="2">
    <source>
        <dbReference type="EMBL" id="GIO27323.1"/>
    </source>
</evidence>
<feature type="domain" description="Methyltransferase type 11" evidence="1">
    <location>
        <begin position="40"/>
        <end position="139"/>
    </location>
</feature>
<dbReference type="RefSeq" id="WP_212920812.1">
    <property type="nucleotide sequence ID" value="NZ_BORP01000003.1"/>
</dbReference>
<sequence length="206" mass="23211">MLKDTGERIIPENMKILNGLLIEHIARYHFAKEYAYGRVLDFASGSGYGSHIIAKSRVNHVEAVIGIDIDPDAVKYAKATYYHPCSTFLVGDVTDQTLPDKLGQFDCIISFETIEHVKEEAKFMKNIYEMLKPGGTLILSTPFGEGRGKPSGQEFHVHQLTVQEFKELFADYPDKNFFYQKGALIQPEHPAVIEKNFPLGIAICKK</sequence>
<dbReference type="PANTHER" id="PTHR43861">
    <property type="entry name" value="TRANS-ACONITATE 2-METHYLTRANSFERASE-RELATED"/>
    <property type="match status" value="1"/>
</dbReference>
<dbReference type="Pfam" id="PF08241">
    <property type="entry name" value="Methyltransf_11"/>
    <property type="match status" value="1"/>
</dbReference>
<dbReference type="Proteomes" id="UP000676917">
    <property type="component" value="Unassembled WGS sequence"/>
</dbReference>
<accession>A0A919X9H8</accession>
<dbReference type="SUPFAM" id="SSF53335">
    <property type="entry name" value="S-adenosyl-L-methionine-dependent methyltransferases"/>
    <property type="match status" value="1"/>
</dbReference>
<dbReference type="AlphaFoldDB" id="A0A919X9H8"/>
<keyword evidence="3" id="KW-1185">Reference proteome</keyword>
<dbReference type="Gene3D" id="3.40.50.150">
    <property type="entry name" value="Vaccinia Virus protein VP39"/>
    <property type="match status" value="1"/>
</dbReference>
<dbReference type="InterPro" id="IPR029063">
    <property type="entry name" value="SAM-dependent_MTases_sf"/>
</dbReference>
<dbReference type="EMBL" id="BORP01000003">
    <property type="protein sequence ID" value="GIO27323.1"/>
    <property type="molecule type" value="Genomic_DNA"/>
</dbReference>
<gene>
    <name evidence="2" type="ORF">J43TS3_19340</name>
</gene>
<organism evidence="2 3">
    <name type="scientific">Ornithinibacillus bavariensis</name>
    <dbReference type="NCBI Taxonomy" id="545502"/>
    <lineage>
        <taxon>Bacteria</taxon>
        <taxon>Bacillati</taxon>
        <taxon>Bacillota</taxon>
        <taxon>Bacilli</taxon>
        <taxon>Bacillales</taxon>
        <taxon>Bacillaceae</taxon>
        <taxon>Ornithinibacillus</taxon>
    </lineage>
</organism>